<keyword evidence="7" id="KW-1185">Reference proteome</keyword>
<feature type="compositionally biased region" description="Low complexity" evidence="4">
    <location>
        <begin position="285"/>
        <end position="300"/>
    </location>
</feature>
<evidence type="ECO:0000259" key="5">
    <source>
        <dbReference type="Pfam" id="PF09444"/>
    </source>
</evidence>
<evidence type="ECO:0000256" key="3">
    <source>
        <dbReference type="ARBA" id="ARBA00023242"/>
    </source>
</evidence>
<evidence type="ECO:0000313" key="6">
    <source>
        <dbReference type="EMBL" id="KAK5164876.1"/>
    </source>
</evidence>
<feature type="compositionally biased region" description="Polar residues" evidence="4">
    <location>
        <begin position="43"/>
        <end position="55"/>
    </location>
</feature>
<feature type="compositionally biased region" description="Polar residues" evidence="4">
    <location>
        <begin position="759"/>
        <end position="774"/>
    </location>
</feature>
<feature type="compositionally biased region" description="Low complexity" evidence="4">
    <location>
        <begin position="728"/>
        <end position="741"/>
    </location>
</feature>
<dbReference type="InterPro" id="IPR024146">
    <property type="entry name" value="Claspin"/>
</dbReference>
<sequence>MEPSSPPGRSSPQLDDVLTPRTKVAKMLADIDAAPTPSPPQVQPSDATRADSPSISARPAGDRIGPFEEQSEADSDDSNDIRRPQGRAARRMLGQLKSSPPVHAQPDAAHESGDELYSTTPLAATRRHTISPVRSPLSDRQSNGLFASPAKSADDDSENELPTNPVGRMRKLDLVAQHREKRLAGKAGADEVRNATSSDSPDEAFDNSQDTPADLEVEKIMSDASRPARKASKKALLEMERETQRMARQQALAHQMRVKKKFTTSDLFAKFNFRKTGTNEGLAKQPAAAAQTTSSSAPSSDGPEERSKEPVSTPPTSPPTPLDRQKALVERGALSKLQPVRQDSLTALTEVDDDEELPDLAEIMRSSQMPNATLEPVRVEYQNETKGLKLARLGKKAALPKTTDSDDELDILPALPHHLRMFDNAVGSKRGSRPAESKAIHNLKHLSHIHNRDAQPQKKGTRPSLNPTALELQLRRRAKEQARMEQLERIEELKAKGIDVQTGEEREREAEAFENLLEKARQDAVALRKAERAAVKEAGGEGAVEISDDEDEDEDYLGSGSEDEGREEAEHEEDDEATGLVDDAANETGEDEDEDLEAGSEGEGEEAAVDERYPGEEPVDIAENDDESHRAGSSTPAQVVRKGRKSRIVVDEDDENDQNDQNIAQGEAMDGTTAEESQESQDPFAAFGFGAANPTALMSPTQAFNATMQTPSQATQEGKFGRFQREAPPSTVSLPPTLPDFDTQDDDDTQSGFVAGSQVPESQRVSLNWETQMPETPATAGMTRDASSLWETPGWEPTQDQGLISPWDVVPKINREDTLDSMADHDTQSTVRLRVSESPAPSQHAPRRGRLGRRRIVQADDSDDDSPTVPTSIRPEKKDAFREMAERRRKALTAVEKADVDKEMRQMMDEAAEESEDEYAGLGGDDFVAPETEQDREMIDSSHVEVDERAIAAHFAEKQRLREEEETSKLYKDLTTGMMRRNRAANAFDLDEDEGEIALRRRQMRQQEEAKKRRALLKDENIASLADGKRSKGKEAFLKAIADDDGGDDLLDVGDDDEDTGPATQDDSTQSQSQQAASGALQETSGNKRKAGEGPENVERPPVKQRRTEASAFKKPTSLLEVKESVSFLLEESHGGTTVGPSVLDIGSDSENEYGEADFGEDDDDAEVEAEQSRQNDGGFAPNTASFDAKAMPPPRLPASQRRTAAPAKPAVVDRLSLKRGASSGSDSAHSRTAWAANPSSGGFKVPSLLRRATTNTTSMANDRGVSTPNLSRENSGVKMGGSKKSSLAYQARAEERKAIVEASTKRREENTARIAQMRRNSNALSRGLAGRFE</sequence>
<feature type="compositionally biased region" description="Acidic residues" evidence="4">
    <location>
        <begin position="1043"/>
        <end position="1060"/>
    </location>
</feature>
<feature type="region of interest" description="Disordered" evidence="4">
    <location>
        <begin position="1303"/>
        <end position="1334"/>
    </location>
</feature>
<feature type="compositionally biased region" description="Basic and acidic residues" evidence="4">
    <location>
        <begin position="1303"/>
        <end position="1312"/>
    </location>
</feature>
<protein>
    <recommendedName>
        <fullName evidence="5">DNA replication checkpoint mediator MRC1 domain-containing protein</fullName>
    </recommendedName>
</protein>
<feature type="region of interest" description="Disordered" evidence="4">
    <location>
        <begin position="707"/>
        <end position="902"/>
    </location>
</feature>
<feature type="region of interest" description="Disordered" evidence="4">
    <location>
        <begin position="523"/>
        <end position="692"/>
    </location>
</feature>
<accession>A0AAV9NZR8</accession>
<dbReference type="Pfam" id="PF09444">
    <property type="entry name" value="MRC1"/>
    <property type="match status" value="1"/>
</dbReference>
<feature type="region of interest" description="Disordered" evidence="4">
    <location>
        <begin position="909"/>
        <end position="928"/>
    </location>
</feature>
<feature type="compositionally biased region" description="Basic and acidic residues" evidence="4">
    <location>
        <begin position="523"/>
        <end position="539"/>
    </location>
</feature>
<comment type="caution">
    <text evidence="6">The sequence shown here is derived from an EMBL/GenBank/DDBJ whole genome shotgun (WGS) entry which is preliminary data.</text>
</comment>
<feature type="compositionally biased region" description="Acidic residues" evidence="4">
    <location>
        <begin position="69"/>
        <end position="78"/>
    </location>
</feature>
<keyword evidence="3" id="KW-0539">Nucleus</keyword>
<name>A0AAV9NZR8_9PEZI</name>
<keyword evidence="2" id="KW-0597">Phosphoprotein</keyword>
<feature type="compositionally biased region" description="Polar residues" evidence="4">
    <location>
        <begin position="707"/>
        <end position="716"/>
    </location>
</feature>
<evidence type="ECO:0000313" key="7">
    <source>
        <dbReference type="Proteomes" id="UP001337655"/>
    </source>
</evidence>
<feature type="compositionally biased region" description="Acidic residues" evidence="4">
    <location>
        <begin position="910"/>
        <end position="919"/>
    </location>
</feature>
<organism evidence="6 7">
    <name type="scientific">Saxophila tyrrhenica</name>
    <dbReference type="NCBI Taxonomy" id="1690608"/>
    <lineage>
        <taxon>Eukaryota</taxon>
        <taxon>Fungi</taxon>
        <taxon>Dikarya</taxon>
        <taxon>Ascomycota</taxon>
        <taxon>Pezizomycotina</taxon>
        <taxon>Dothideomycetes</taxon>
        <taxon>Dothideomycetidae</taxon>
        <taxon>Mycosphaerellales</taxon>
        <taxon>Extremaceae</taxon>
        <taxon>Saxophila</taxon>
    </lineage>
</organism>
<dbReference type="PANTHER" id="PTHR14396:SF10">
    <property type="entry name" value="CLASPIN"/>
    <property type="match status" value="1"/>
</dbReference>
<feature type="compositionally biased region" description="Low complexity" evidence="4">
    <location>
        <begin position="1063"/>
        <end position="1078"/>
    </location>
</feature>
<feature type="compositionally biased region" description="Basic and acidic residues" evidence="4">
    <location>
        <begin position="874"/>
        <end position="886"/>
    </location>
</feature>
<feature type="compositionally biased region" description="Acidic residues" evidence="4">
    <location>
        <begin position="584"/>
        <end position="608"/>
    </location>
</feature>
<feature type="compositionally biased region" description="Basic and acidic residues" evidence="4">
    <location>
        <begin position="1090"/>
        <end position="1109"/>
    </location>
</feature>
<dbReference type="InterPro" id="IPR018564">
    <property type="entry name" value="Repl_chkpnt_MRC1_dom"/>
</dbReference>
<dbReference type="Proteomes" id="UP001337655">
    <property type="component" value="Unassembled WGS sequence"/>
</dbReference>
<feature type="region of interest" description="Disordered" evidence="4">
    <location>
        <begin position="443"/>
        <end position="468"/>
    </location>
</feature>
<dbReference type="EMBL" id="JAVRRT010000018">
    <property type="protein sequence ID" value="KAK5164876.1"/>
    <property type="molecule type" value="Genomic_DNA"/>
</dbReference>
<feature type="region of interest" description="Disordered" evidence="4">
    <location>
        <begin position="1"/>
        <end position="236"/>
    </location>
</feature>
<evidence type="ECO:0000256" key="1">
    <source>
        <dbReference type="ARBA" id="ARBA00004123"/>
    </source>
</evidence>
<dbReference type="RefSeq" id="XP_064655072.1">
    <property type="nucleotide sequence ID" value="XM_064806767.1"/>
</dbReference>
<feature type="compositionally biased region" description="Acidic residues" evidence="4">
    <location>
        <begin position="617"/>
        <end position="626"/>
    </location>
</feature>
<evidence type="ECO:0000256" key="4">
    <source>
        <dbReference type="SAM" id="MobiDB-lite"/>
    </source>
</evidence>
<feature type="compositionally biased region" description="Basic and acidic residues" evidence="4">
    <location>
        <begin position="813"/>
        <end position="827"/>
    </location>
</feature>
<dbReference type="PANTHER" id="PTHR14396">
    <property type="entry name" value="CLASPIN"/>
    <property type="match status" value="1"/>
</dbReference>
<feature type="compositionally biased region" description="Basic residues" evidence="4">
    <location>
        <begin position="845"/>
        <end position="856"/>
    </location>
</feature>
<feature type="compositionally biased region" description="Acidic residues" evidence="4">
    <location>
        <begin position="350"/>
        <end position="359"/>
    </location>
</feature>
<feature type="domain" description="DNA replication checkpoint mediator MRC1" evidence="5">
    <location>
        <begin position="902"/>
        <end position="1039"/>
    </location>
</feature>
<comment type="subcellular location">
    <subcellularLocation>
        <location evidence="1">Nucleus</location>
    </subcellularLocation>
</comment>
<feature type="compositionally biased region" description="Low complexity" evidence="4">
    <location>
        <begin position="1277"/>
        <end position="1287"/>
    </location>
</feature>
<dbReference type="GO" id="GO:0010997">
    <property type="term" value="F:anaphase-promoting complex binding"/>
    <property type="evidence" value="ECO:0007669"/>
    <property type="project" value="TreeGrafter"/>
</dbReference>
<feature type="compositionally biased region" description="Pro residues" evidence="4">
    <location>
        <begin position="312"/>
        <end position="321"/>
    </location>
</feature>
<feature type="region of interest" description="Disordered" evidence="4">
    <location>
        <begin position="1132"/>
        <end position="1289"/>
    </location>
</feature>
<feature type="compositionally biased region" description="Polar residues" evidence="4">
    <location>
        <begin position="1253"/>
        <end position="1275"/>
    </location>
</feature>
<feature type="compositionally biased region" description="Acidic residues" evidence="4">
    <location>
        <begin position="1148"/>
        <end position="1170"/>
    </location>
</feature>
<dbReference type="GO" id="GO:0005634">
    <property type="term" value="C:nucleus"/>
    <property type="evidence" value="ECO:0007669"/>
    <property type="project" value="UniProtKB-SubCell"/>
</dbReference>
<reference evidence="6 7" key="1">
    <citation type="submission" date="2023-08" db="EMBL/GenBank/DDBJ databases">
        <title>Black Yeasts Isolated from many extreme environments.</title>
        <authorList>
            <person name="Coleine C."/>
            <person name="Stajich J.E."/>
            <person name="Selbmann L."/>
        </authorList>
    </citation>
    <scope>NUCLEOTIDE SEQUENCE [LARGE SCALE GENOMIC DNA]</scope>
    <source>
        <strain evidence="6 7">CCFEE 5935</strain>
    </source>
</reference>
<feature type="region of interest" description="Disordered" evidence="4">
    <location>
        <begin position="1040"/>
        <end position="1117"/>
    </location>
</feature>
<gene>
    <name evidence="6" type="ORF">LTR77_009540</name>
</gene>
<dbReference type="GeneID" id="89930871"/>
<dbReference type="GO" id="GO:0033314">
    <property type="term" value="P:mitotic DNA replication checkpoint signaling"/>
    <property type="evidence" value="ECO:0007669"/>
    <property type="project" value="TreeGrafter"/>
</dbReference>
<dbReference type="GO" id="GO:0007095">
    <property type="term" value="P:mitotic G2 DNA damage checkpoint signaling"/>
    <property type="evidence" value="ECO:0007669"/>
    <property type="project" value="TreeGrafter"/>
</dbReference>
<feature type="region of interest" description="Disordered" evidence="4">
    <location>
        <begin position="273"/>
        <end position="359"/>
    </location>
</feature>
<evidence type="ECO:0000256" key="2">
    <source>
        <dbReference type="ARBA" id="ARBA00022553"/>
    </source>
</evidence>
<feature type="compositionally biased region" description="Acidic residues" evidence="4">
    <location>
        <begin position="546"/>
        <end position="577"/>
    </location>
</feature>
<proteinExistence type="predicted"/>